<feature type="compositionally biased region" description="Basic and acidic residues" evidence="1">
    <location>
        <begin position="116"/>
        <end position="131"/>
    </location>
</feature>
<feature type="compositionally biased region" description="Acidic residues" evidence="1">
    <location>
        <begin position="106"/>
        <end position="115"/>
    </location>
</feature>
<feature type="compositionally biased region" description="Polar residues" evidence="1">
    <location>
        <begin position="56"/>
        <end position="65"/>
    </location>
</feature>
<dbReference type="OrthoDB" id="2985014at2759"/>
<dbReference type="Proteomes" id="UP000031512">
    <property type="component" value="Chromosome 1"/>
</dbReference>
<dbReference type="RefSeq" id="XP_004829853.1">
    <property type="nucleotide sequence ID" value="XM_004829796.1"/>
</dbReference>
<dbReference type="AlphaFoldDB" id="L0AX76"/>
<proteinExistence type="predicted"/>
<dbReference type="eggNOG" id="ENOG502TN4S">
    <property type="taxonomic scope" value="Eukaryota"/>
</dbReference>
<evidence type="ECO:0000313" key="3">
    <source>
        <dbReference type="Proteomes" id="UP000031512"/>
    </source>
</evidence>
<feature type="compositionally biased region" description="Basic and acidic residues" evidence="1">
    <location>
        <begin position="78"/>
        <end position="105"/>
    </location>
</feature>
<name>L0AX76_THEEQ</name>
<evidence type="ECO:0000256" key="1">
    <source>
        <dbReference type="SAM" id="MobiDB-lite"/>
    </source>
</evidence>
<feature type="compositionally biased region" description="Basic and acidic residues" evidence="1">
    <location>
        <begin position="7"/>
        <end position="51"/>
    </location>
</feature>
<organism evidence="2 3">
    <name type="scientific">Theileria equi strain WA</name>
    <dbReference type="NCBI Taxonomy" id="1537102"/>
    <lineage>
        <taxon>Eukaryota</taxon>
        <taxon>Sar</taxon>
        <taxon>Alveolata</taxon>
        <taxon>Apicomplexa</taxon>
        <taxon>Aconoidasida</taxon>
        <taxon>Piroplasmida</taxon>
        <taxon>Theileriidae</taxon>
        <taxon>Theileria</taxon>
    </lineage>
</organism>
<feature type="region of interest" description="Disordered" evidence="1">
    <location>
        <begin position="1"/>
        <end position="139"/>
    </location>
</feature>
<sequence length="331" mass="37934">MAPSLRDLMKSEKESRKRNLELNKQREAAPKVQKTLKEDGIAHSPPSRDETPVTVIPSNSQSQPEAQFRPVADQKSSYSEKEPVNKSIDRADPNDDLPKGVKVIDEVYELLEDEDVSVKPPERRENSHSNDKEEDLEDPKDYKLVYEQLNTAFCSNIDFERDAILQDFGVDAAQDADDYIDSDEEDFERTNLLSKSTITSANFGTSNIAVSTSENLPVGFFDDQNVDAKARGKLTTKEASEKIRQLSRKKALYLKEAKYIQEKHMESHREQIRLENDILDHQEAFKNLQGRVNDIKANIATSAPENDEDKDQEMEDFLDFDEIHWRSRAIR</sequence>
<dbReference type="EMBL" id="CP001669">
    <property type="protein sequence ID" value="AFZ80187.1"/>
    <property type="molecule type" value="Genomic_DNA"/>
</dbReference>
<dbReference type="GeneID" id="15803905"/>
<protein>
    <submittedName>
        <fullName evidence="2">Uncharacterized protein</fullName>
    </submittedName>
</protein>
<keyword evidence="3" id="KW-1185">Reference proteome</keyword>
<reference evidence="2 3" key="1">
    <citation type="journal article" date="2012" name="BMC Genomics">
        <title>Comparative genomic analysis and phylogenetic position of Theileria equi.</title>
        <authorList>
            <person name="Kappmeyer L.S."/>
            <person name="Thiagarajan M."/>
            <person name="Herndon D.R."/>
            <person name="Ramsay J.D."/>
            <person name="Caler E."/>
            <person name="Djikeng A."/>
            <person name="Gillespie J.J."/>
            <person name="Lau A.O."/>
            <person name="Roalson E.H."/>
            <person name="Silva J.C."/>
            <person name="Silva M.G."/>
            <person name="Suarez C.E."/>
            <person name="Ueti M.W."/>
            <person name="Nene V.M."/>
            <person name="Mealey R.H."/>
            <person name="Knowles D.P."/>
            <person name="Brayton K.A."/>
        </authorList>
    </citation>
    <scope>NUCLEOTIDE SEQUENCE [LARGE SCALE GENOMIC DNA]</scope>
    <source>
        <strain evidence="2 3">WA</strain>
    </source>
</reference>
<gene>
    <name evidence="2" type="ORF">BEWA_030400</name>
</gene>
<evidence type="ECO:0000313" key="2">
    <source>
        <dbReference type="EMBL" id="AFZ80187.1"/>
    </source>
</evidence>
<dbReference type="KEGG" id="beq:BEWA_030400"/>
<dbReference type="VEuPathDB" id="PiroplasmaDB:BEWA_030400"/>
<accession>L0AX76</accession>